<organism evidence="2">
    <name type="scientific">Anopheles sinensis</name>
    <name type="common">Mosquito</name>
    <dbReference type="NCBI Taxonomy" id="74873"/>
    <lineage>
        <taxon>Eukaryota</taxon>
        <taxon>Metazoa</taxon>
        <taxon>Ecdysozoa</taxon>
        <taxon>Arthropoda</taxon>
        <taxon>Hexapoda</taxon>
        <taxon>Insecta</taxon>
        <taxon>Pterygota</taxon>
        <taxon>Neoptera</taxon>
        <taxon>Endopterygota</taxon>
        <taxon>Diptera</taxon>
        <taxon>Nematocera</taxon>
        <taxon>Culicoidea</taxon>
        <taxon>Culicidae</taxon>
        <taxon>Anophelinae</taxon>
        <taxon>Anopheles</taxon>
    </lineage>
</organism>
<feature type="signal peptide" evidence="1">
    <location>
        <begin position="1"/>
        <end position="21"/>
    </location>
</feature>
<protein>
    <submittedName>
        <fullName evidence="2">AGAP009214-PA-like protein</fullName>
    </submittedName>
</protein>
<evidence type="ECO:0000313" key="4">
    <source>
        <dbReference type="Proteomes" id="UP000030765"/>
    </source>
</evidence>
<dbReference type="AlphaFoldDB" id="A0A084WQL8"/>
<reference evidence="3" key="2">
    <citation type="submission" date="2020-05" db="UniProtKB">
        <authorList>
            <consortium name="EnsemblMetazoa"/>
        </authorList>
    </citation>
    <scope>IDENTIFICATION</scope>
</reference>
<dbReference type="EnsemblMetazoa" id="ASIC020759-RA">
    <property type="protein sequence ID" value="ASIC020759-PA"/>
    <property type="gene ID" value="ASIC020759"/>
</dbReference>
<reference evidence="2 4" key="1">
    <citation type="journal article" date="2014" name="BMC Genomics">
        <title>Genome sequence of Anopheles sinensis provides insight into genetics basis of mosquito competence for malaria parasites.</title>
        <authorList>
            <person name="Zhou D."/>
            <person name="Zhang D."/>
            <person name="Ding G."/>
            <person name="Shi L."/>
            <person name="Hou Q."/>
            <person name="Ye Y."/>
            <person name="Xu Y."/>
            <person name="Zhou H."/>
            <person name="Xiong C."/>
            <person name="Li S."/>
            <person name="Yu J."/>
            <person name="Hong S."/>
            <person name="Yu X."/>
            <person name="Zou P."/>
            <person name="Chen C."/>
            <person name="Chang X."/>
            <person name="Wang W."/>
            <person name="Lv Y."/>
            <person name="Sun Y."/>
            <person name="Ma L."/>
            <person name="Shen B."/>
            <person name="Zhu C."/>
        </authorList>
    </citation>
    <scope>NUCLEOTIDE SEQUENCE [LARGE SCALE GENOMIC DNA]</scope>
</reference>
<feature type="chain" id="PRO_5001785048" evidence="1">
    <location>
        <begin position="22"/>
        <end position="78"/>
    </location>
</feature>
<proteinExistence type="predicted"/>
<dbReference type="VEuPathDB" id="VectorBase:ASIC020759"/>
<gene>
    <name evidence="2" type="ORF">ZHAS_00020759</name>
</gene>
<name>A0A084WQL8_ANOSI</name>
<keyword evidence="4" id="KW-1185">Reference proteome</keyword>
<evidence type="ECO:0000313" key="2">
    <source>
        <dbReference type="EMBL" id="KFB52512.1"/>
    </source>
</evidence>
<keyword evidence="1" id="KW-0732">Signal</keyword>
<dbReference type="EMBL" id="ATLV01025639">
    <property type="status" value="NOT_ANNOTATED_CDS"/>
    <property type="molecule type" value="Genomic_DNA"/>
</dbReference>
<evidence type="ECO:0000313" key="3">
    <source>
        <dbReference type="EnsemblMetazoa" id="ASIC020759-PA"/>
    </source>
</evidence>
<dbReference type="EMBL" id="KE525396">
    <property type="protein sequence ID" value="KFB52512.1"/>
    <property type="molecule type" value="Genomic_DNA"/>
</dbReference>
<dbReference type="Proteomes" id="UP000030765">
    <property type="component" value="Unassembled WGS sequence"/>
</dbReference>
<evidence type="ECO:0000256" key="1">
    <source>
        <dbReference type="SAM" id="SignalP"/>
    </source>
</evidence>
<dbReference type="STRING" id="74873.A0A084WQL8"/>
<accession>A0A084WQL8</accession>
<sequence>MQSNGLALSLLAIVACHTAAAAMFNRCSKGDACVDIRSCDRFGPYHTEPSKWSARLKEDFRGRLCQRDSINGVNVSIN</sequence>